<dbReference type="AlphaFoldDB" id="A0A2H9T8I7"/>
<keyword evidence="2" id="KW-0863">Zinc-finger</keyword>
<reference evidence="5" key="1">
    <citation type="journal article" date="2017" name="Appl. Environ. Microbiol.">
        <title>Molecular characterization of an Endozoicomonas-like organism causing infection in king scallop Pecten maximus L.</title>
        <authorList>
            <person name="Cano I."/>
            <person name="van Aerle R."/>
            <person name="Ross S."/>
            <person name="Verner-Jeffreys D.W."/>
            <person name="Paley R.K."/>
            <person name="Rimmer G."/>
            <person name="Ryder D."/>
            <person name="Hooper P."/>
            <person name="Stone D."/>
            <person name="Feist S.W."/>
        </authorList>
    </citation>
    <scope>NUCLEOTIDE SEQUENCE</scope>
</reference>
<keyword evidence="3" id="KW-0862">Zinc</keyword>
<proteinExistence type="predicted"/>
<dbReference type="InterPro" id="IPR001841">
    <property type="entry name" value="Znf_RING"/>
</dbReference>
<dbReference type="GO" id="GO:0008270">
    <property type="term" value="F:zinc ion binding"/>
    <property type="evidence" value="ECO:0007669"/>
    <property type="project" value="UniProtKB-KW"/>
</dbReference>
<evidence type="ECO:0000313" key="5">
    <source>
        <dbReference type="EMBL" id="PJE79555.1"/>
    </source>
</evidence>
<name>A0A2H9T8I7_9ZZZZ</name>
<evidence type="ECO:0000259" key="4">
    <source>
        <dbReference type="PROSITE" id="PS50089"/>
    </source>
</evidence>
<gene>
    <name evidence="5" type="ORF">CI610_01460</name>
</gene>
<dbReference type="Gene3D" id="3.30.40.10">
    <property type="entry name" value="Zinc/RING finger domain, C3HC4 (zinc finger)"/>
    <property type="match status" value="1"/>
</dbReference>
<dbReference type="InterPro" id="IPR017907">
    <property type="entry name" value="Znf_RING_CS"/>
</dbReference>
<evidence type="ECO:0000256" key="1">
    <source>
        <dbReference type="ARBA" id="ARBA00022723"/>
    </source>
</evidence>
<keyword evidence="1" id="KW-0479">Metal-binding</keyword>
<dbReference type="PROSITE" id="PS50089">
    <property type="entry name" value="ZF_RING_2"/>
    <property type="match status" value="1"/>
</dbReference>
<evidence type="ECO:0000256" key="3">
    <source>
        <dbReference type="ARBA" id="ARBA00022833"/>
    </source>
</evidence>
<dbReference type="Pfam" id="PF00097">
    <property type="entry name" value="zf-C3HC4"/>
    <property type="match status" value="1"/>
</dbReference>
<dbReference type="SMART" id="SM00184">
    <property type="entry name" value="RING"/>
    <property type="match status" value="1"/>
</dbReference>
<dbReference type="InterPro" id="IPR018957">
    <property type="entry name" value="Znf_C3HC4_RING-type"/>
</dbReference>
<evidence type="ECO:0000256" key="2">
    <source>
        <dbReference type="ARBA" id="ARBA00022771"/>
    </source>
</evidence>
<protein>
    <recommendedName>
        <fullName evidence="4">RING-type domain-containing protein</fullName>
    </recommendedName>
</protein>
<organism evidence="5">
    <name type="scientific">invertebrate metagenome</name>
    <dbReference type="NCBI Taxonomy" id="1711999"/>
    <lineage>
        <taxon>unclassified sequences</taxon>
        <taxon>metagenomes</taxon>
        <taxon>organismal metagenomes</taxon>
    </lineage>
</organism>
<dbReference type="SUPFAM" id="SSF57850">
    <property type="entry name" value="RING/U-box"/>
    <property type="match status" value="1"/>
</dbReference>
<dbReference type="PROSITE" id="PS00518">
    <property type="entry name" value="ZF_RING_1"/>
    <property type="match status" value="1"/>
</dbReference>
<feature type="domain" description="RING-type" evidence="4">
    <location>
        <begin position="336"/>
        <end position="372"/>
    </location>
</feature>
<accession>A0A2H9T8I7</accession>
<dbReference type="InterPro" id="IPR013083">
    <property type="entry name" value="Znf_RING/FYVE/PHD"/>
</dbReference>
<comment type="caution">
    <text evidence="5">The sequence shown here is derived from an EMBL/GenBank/DDBJ whole genome shotgun (WGS) entry which is preliminary data.</text>
</comment>
<dbReference type="EMBL" id="NSIT01000061">
    <property type="protein sequence ID" value="PJE79555.1"/>
    <property type="molecule type" value="Genomic_DNA"/>
</dbReference>
<sequence>MSLPKFLLMVFSINKRSVLFYFLFVFIFSPIIFAGLDKKYLCDNTECSFESDYGKGLREHFSKNPKHAMLITQEVEVVNLNKALLELIYEGLSRKKYLEVMNNKTNNDPKERVNDLLEISASMSGQLEEMPLKTDNQQCIKQPDDHIAMCISGIYFDQKQNSWLSLEEKTINFDPLTSLTIGFLLGNIREEERNASTHISVSVTGKHLCIDVGSGRYFSRIQCVLFLPSDSDCAFLYDVCSIGGTELLDDVLPLDFSRAKQQGILKQMDEKVQKTEVRRAQSINNKNLCYDAKVLQREAFEYGGIIPMDYGKSYLLRMGYGLFRIKLSLMPENKFCKVCLTNIRNVELCCKHTFCGECVSKLGEGAPCPLCRKNLKVQDVDSAGFSSSCM</sequence>